<evidence type="ECO:0000256" key="3">
    <source>
        <dbReference type="ARBA" id="ARBA00022801"/>
    </source>
</evidence>
<evidence type="ECO:0000256" key="4">
    <source>
        <dbReference type="ARBA" id="ARBA00022829"/>
    </source>
</evidence>
<dbReference type="InParanoid" id="V5GCB2"/>
<feature type="region of interest" description="Disordered" evidence="6">
    <location>
        <begin position="1388"/>
        <end position="1415"/>
    </location>
</feature>
<evidence type="ECO:0000256" key="6">
    <source>
        <dbReference type="SAM" id="MobiDB-lite"/>
    </source>
</evidence>
<feature type="compositionally biased region" description="Polar residues" evidence="6">
    <location>
        <begin position="60"/>
        <end position="70"/>
    </location>
</feature>
<feature type="compositionally biased region" description="Low complexity" evidence="6">
    <location>
        <begin position="86"/>
        <end position="100"/>
    </location>
</feature>
<evidence type="ECO:0000259" key="7">
    <source>
        <dbReference type="PROSITE" id="PS51700"/>
    </source>
</evidence>
<keyword evidence="4" id="KW-0159">Chromosome partition</keyword>
<dbReference type="OrthoDB" id="10255632at2759"/>
<protein>
    <recommendedName>
        <fullName evidence="2">separase</fullName>
        <ecNumber evidence="2">3.4.22.49</ecNumber>
    </recommendedName>
</protein>
<dbReference type="Proteomes" id="UP000018001">
    <property type="component" value="Unassembled WGS sequence"/>
</dbReference>
<dbReference type="PANTHER" id="PTHR12792:SF0">
    <property type="entry name" value="SEPARIN"/>
    <property type="match status" value="1"/>
</dbReference>
<comment type="catalytic activity">
    <reaction evidence="1">
        <text>All bonds known to be hydrolyzed by this endopeptidase have arginine in P1 and an acidic residue in P4. P6 is often occupied by an acidic residue or by a hydroxy-amino-acid residue, the phosphorylation of which enhances cleavage.</text>
        <dbReference type="EC" id="3.4.22.49"/>
    </reaction>
</comment>
<reference evidence="9" key="1">
    <citation type="journal article" date="2014" name="Genome Announc.">
        <title>Draft genome sequence of the formaldehyde-resistant fungus Byssochlamys spectabilis No. 5 (anamorph Paecilomyces variotii No. 5) (NBRC109023).</title>
        <authorList>
            <person name="Oka T."/>
            <person name="Ekino K."/>
            <person name="Fukuda K."/>
            <person name="Nomura Y."/>
        </authorList>
    </citation>
    <scope>NUCLEOTIDE SEQUENCE [LARGE SCALE GENOMIC DNA]</scope>
    <source>
        <strain evidence="9">No. 5 / NBRC 109023</strain>
    </source>
</reference>
<evidence type="ECO:0000256" key="2">
    <source>
        <dbReference type="ARBA" id="ARBA00012489"/>
    </source>
</evidence>
<comment type="caution">
    <text evidence="8">The sequence shown here is derived from an EMBL/GenBank/DDBJ whole genome shotgun (WGS) entry which is preliminary data.</text>
</comment>
<dbReference type="Pfam" id="PF03568">
    <property type="entry name" value="Separin_C"/>
    <property type="match status" value="1"/>
</dbReference>
<dbReference type="InterPro" id="IPR005314">
    <property type="entry name" value="Peptidase_C50"/>
</dbReference>
<dbReference type="eggNOG" id="KOG1849">
    <property type="taxonomic scope" value="Eukaryota"/>
</dbReference>
<dbReference type="EMBL" id="BAUL01000313">
    <property type="protein sequence ID" value="GAD99696.1"/>
    <property type="molecule type" value="Genomic_DNA"/>
</dbReference>
<dbReference type="GO" id="GO:0044732">
    <property type="term" value="C:mitotic spindle pole body"/>
    <property type="evidence" value="ECO:0007669"/>
    <property type="project" value="TreeGrafter"/>
</dbReference>
<evidence type="ECO:0000256" key="1">
    <source>
        <dbReference type="ARBA" id="ARBA00000451"/>
    </source>
</evidence>
<dbReference type="GO" id="GO:0004197">
    <property type="term" value="F:cysteine-type endopeptidase activity"/>
    <property type="evidence" value="ECO:0007669"/>
    <property type="project" value="InterPro"/>
</dbReference>
<feature type="coiled-coil region" evidence="5">
    <location>
        <begin position="256"/>
        <end position="283"/>
    </location>
</feature>
<dbReference type="InterPro" id="IPR011990">
    <property type="entry name" value="TPR-like_helical_dom_sf"/>
</dbReference>
<keyword evidence="5" id="KW-0175">Coiled coil</keyword>
<name>V5GCB2_BYSSN</name>
<accession>V5GCB2</accession>
<dbReference type="Gene3D" id="1.25.40.10">
    <property type="entry name" value="Tetratricopeptide repeat domain"/>
    <property type="match status" value="1"/>
</dbReference>
<evidence type="ECO:0000313" key="9">
    <source>
        <dbReference type="Proteomes" id="UP000018001"/>
    </source>
</evidence>
<feature type="compositionally biased region" description="Low complexity" evidence="6">
    <location>
        <begin position="1520"/>
        <end position="1530"/>
    </location>
</feature>
<dbReference type="GO" id="GO:0072686">
    <property type="term" value="C:mitotic spindle"/>
    <property type="evidence" value="ECO:0007669"/>
    <property type="project" value="TreeGrafter"/>
</dbReference>
<dbReference type="EC" id="3.4.22.49" evidence="2"/>
<keyword evidence="3" id="KW-0378">Hydrolase</keyword>
<dbReference type="GO" id="GO:0006508">
    <property type="term" value="P:proteolysis"/>
    <property type="evidence" value="ECO:0007669"/>
    <property type="project" value="InterPro"/>
</dbReference>
<feature type="compositionally biased region" description="Basic and acidic residues" evidence="6">
    <location>
        <begin position="71"/>
        <end position="85"/>
    </location>
</feature>
<dbReference type="GO" id="GO:0051307">
    <property type="term" value="P:meiotic chromosome separation"/>
    <property type="evidence" value="ECO:0007669"/>
    <property type="project" value="TreeGrafter"/>
</dbReference>
<feature type="domain" description="Peptidase C50" evidence="7">
    <location>
        <begin position="1960"/>
        <end position="2055"/>
    </location>
</feature>
<dbReference type="InterPro" id="IPR030397">
    <property type="entry name" value="SEPARIN_core_dom"/>
</dbReference>
<proteinExistence type="predicted"/>
<feature type="region of interest" description="Disordered" evidence="6">
    <location>
        <begin position="1518"/>
        <end position="1554"/>
    </location>
</feature>
<dbReference type="GO" id="GO:0005634">
    <property type="term" value="C:nucleus"/>
    <property type="evidence" value="ECO:0007669"/>
    <property type="project" value="InterPro"/>
</dbReference>
<feature type="region of interest" description="Disordered" evidence="6">
    <location>
        <begin position="147"/>
        <end position="195"/>
    </location>
</feature>
<feature type="compositionally biased region" description="Polar residues" evidence="6">
    <location>
        <begin position="156"/>
        <end position="170"/>
    </location>
</feature>
<keyword evidence="9" id="KW-1185">Reference proteome</keyword>
<dbReference type="HOGENOM" id="CLU_000454_0_0_1"/>
<feature type="compositionally biased region" description="Polar residues" evidence="6">
    <location>
        <begin position="177"/>
        <end position="188"/>
    </location>
</feature>
<evidence type="ECO:0000256" key="5">
    <source>
        <dbReference type="SAM" id="Coils"/>
    </source>
</evidence>
<feature type="region of interest" description="Disordered" evidence="6">
    <location>
        <begin position="60"/>
        <end position="107"/>
    </location>
</feature>
<gene>
    <name evidence="8" type="ORF">PVAR5_8420</name>
</gene>
<dbReference type="PROSITE" id="PS51700">
    <property type="entry name" value="SEPARIN"/>
    <property type="match status" value="1"/>
</dbReference>
<sequence length="2162" mass="238561">MRLRVESASKKDWDGIQFYILIPAYTPMAVTVLMQGSLVESVKQDIKSLASCTPSTVSSLQTLLRPSSNPDAEKTASSQKRETRTTKAATASKNSRSTRTAKARPAAKVAVFQAPTDIQDEARLSRQEKLVLATEVFNVASKSLSDALKAPASRRQLANSPDQLQHTPNTKAPLRASSPNRIVTSPTKSKPGHVRRTSTLMVDEGMLATAECARLSLSCLRTLRSEQCDQPGELPNMQLEQGACILAGRLLSLGLNELAYKELRGLKRRIQQHLDNVADSSNRTKKADTVNNSSDDASKESMADLLAFRNIGAAASTLGLLVSFQANALRLIVSDRRLSVVQKLYPTLILSNPSSPARIITDALKAGALSKDKAALQLQSLSYNLSCLCPSGQKYGDQAPSVSKSQTKPALSLNIQLLALEVRTMWWRVCGHVCDPNKELWDPLARSLGAFAQNEHTIDNIEFSTIYKTVLRLQSAVGEDERKLSVKSKDPNTMRKINVVLGQLAQEAGCTDNALTIYNDMLGVPALEQSVTAGIIRCRIACLKIQTMKSAGSPAAVAQSLSEAAATLGSLLKGTATDMEQLLIESAKLKKLAMSVLANTVSRNGGADSAADELKSRVIQYLQGFVRFLRRYVGRQPTEDSEEREFEQFQHKIAVSKNIILAAVDSAAAVGKLVVMGESTAWEDALPMFSDCQRLLGLLEPENMPEGDSFVDDNRGIAFVKLSNVFWSRYLKERESGKGYKQLIPLLRQSTTLLLNCSPGERSTGFAALKFERLAHLYAEGNIGSESAKAFHQSIHEYIGSGVLQDLMSAVAGKPAHRAFQDPRSEGFVLGRVLNGHLRVQLRRRNNTDSVTFDDTELEPEERGFILEWQMGLLMDSHVHSSSDESLRRTLTSLISTLLALYTPDVYPIHRLRIIIYTLRFILQHPGAVDVSVAETLASEGTAIAKEGTSRFDDPVLAGLEGHLKSCLRLTLGFHTGDIEPEELEAVVQSWIQVAQSCHDWESVETRVGDAEYWTLQMKALLDYLEIRGMWKLQLSVFEIVLRVVQLQTVNDASDLVLLQSRSALQYCRIGNCTRAGALLTQANQHMESNRVSYFATMSNYLVNVEYLLETGSLEKAASALSTARMFYQSSQVKGEISSSTGTHKMAWERVIADAALVHSKFFYAQGSMANALFFAKLSVRLNCRLWAKLEKMSQKKEGTPERDSCDAEVDTVTEGIANLNMKDAASTKTYSEGSPFWPHIASHHSSLLNLVHLSAHSGLLQDAIYYAEQAVKINKTLNAKVRLIACQAQLGYDWIRGGHISEGQELLKGAVEMSQELDNSVEIVSLRFSLATLYQARGLHDQQSRALGEAERAVLDLCRPESMMPLDLSSPDLGIEDKMEKLEIQKPARRPRRAATTATAPRTRKAKTTTAESELSKVTPAIAQSATLLRLRGDILRQQASCSLAGHDFDKALCLLKDAWQFAMSRAGQISTQIDESEHLLADTIRRFSTHAVYCVLPESTLSLPSVQSPAKKIEDLASTEASSTSKKAPAVRKTRATSTKGARSRTTKKEEDFSTMLSRASIPLSDIFKAAITCGSTTDAHAASRLMSRMSLLSNATASGALGTDLVSPANVTEIGRIGAFERAQLSIDIDKQLPSFSDPLSWPVAPTWTREIQSYSCSDFASQYIDILPDNWNVISLSLSADRTDIVISKMHKGRAPFLLRLPLKRGDSEDEEEEEEFTFDEGKRELQDIIKLANISAHDARSRTDRQSRKEWWANREALDRRLETLLCNVENIWLGGFRGVFSPASRNVDLLSRFGDAFQNVLDKHLPSRRKGGKAVEPRLALHSSVLELFTGIQDLESREDPEDLLMDLLYFVVDILQFHGERNAYDEIDFDMMVVDTLDALRSYHESVQSEGHDHPDHTILILDKALHSFPWESLPCLQGLPVSRMPSLQCIRDRIMDFRQHTDDISQGLHINRSSGTYILNPGGDLKATQGTFEEDLSSMKGWTSIVNREPSEPEFKEALESTSLLLYFGHGSGAQYIRGRTIKRLDRCAVTFLMGCSSGCLTEAGDYEPYGTPMNYMHAGTPALVATLWDVTDKDIDRFAKSTFDRWGLLACEPAPGDVKGKSRCVKGTVTSQDSVSDRPVALDEAVTKSRTSCVLRYLNGAAPVIYGVPVFLK</sequence>
<dbReference type="GO" id="GO:0005737">
    <property type="term" value="C:cytoplasm"/>
    <property type="evidence" value="ECO:0007669"/>
    <property type="project" value="TreeGrafter"/>
</dbReference>
<evidence type="ECO:0000313" key="8">
    <source>
        <dbReference type="EMBL" id="GAD99696.1"/>
    </source>
</evidence>
<dbReference type="PANTHER" id="PTHR12792">
    <property type="entry name" value="EXTRA SPINDLE POLES 1-RELATED"/>
    <property type="match status" value="1"/>
</dbReference>
<organism evidence="8 9">
    <name type="scientific">Byssochlamys spectabilis (strain No. 5 / NBRC 109023)</name>
    <name type="common">Paecilomyces variotii</name>
    <dbReference type="NCBI Taxonomy" id="1356009"/>
    <lineage>
        <taxon>Eukaryota</taxon>
        <taxon>Fungi</taxon>
        <taxon>Dikarya</taxon>
        <taxon>Ascomycota</taxon>
        <taxon>Pezizomycotina</taxon>
        <taxon>Eurotiomycetes</taxon>
        <taxon>Eurotiomycetidae</taxon>
        <taxon>Eurotiales</taxon>
        <taxon>Thermoascaceae</taxon>
        <taxon>Paecilomyces</taxon>
    </lineage>
</organism>